<dbReference type="InterPro" id="IPR036396">
    <property type="entry name" value="Cyt_P450_sf"/>
</dbReference>
<dbReference type="PANTHER" id="PTHR47951:SF8">
    <property type="entry name" value="CYTOCHROME P450 93A2-LIKE"/>
    <property type="match status" value="1"/>
</dbReference>
<comment type="cofactor">
    <cofactor evidence="1">
        <name>heme</name>
        <dbReference type="ChEBI" id="CHEBI:30413"/>
    </cofactor>
</comment>
<dbReference type="GO" id="GO:0005506">
    <property type="term" value="F:iron ion binding"/>
    <property type="evidence" value="ECO:0007669"/>
    <property type="project" value="InterPro"/>
</dbReference>
<dbReference type="AlphaFoldDB" id="A0A5J9WED5"/>
<accession>A0A5J9WED5</accession>
<dbReference type="Gene3D" id="1.10.630.10">
    <property type="entry name" value="Cytochrome P450"/>
    <property type="match status" value="1"/>
</dbReference>
<dbReference type="SUPFAM" id="SSF48264">
    <property type="entry name" value="Cytochrome P450"/>
    <property type="match status" value="1"/>
</dbReference>
<protein>
    <recommendedName>
        <fullName evidence="5">Cytochrome P450</fullName>
    </recommendedName>
</protein>
<proteinExistence type="inferred from homology"/>
<comment type="similarity">
    <text evidence="2">Belongs to the cytochrome P450 family.</text>
</comment>
<comment type="caution">
    <text evidence="3">The sequence shown here is derived from an EMBL/GenBank/DDBJ whole genome shotgun (WGS) entry which is preliminary data.</text>
</comment>
<name>A0A5J9WED5_9POAL</name>
<dbReference type="Gramene" id="TVU46659">
    <property type="protein sequence ID" value="TVU46659"/>
    <property type="gene ID" value="EJB05_06209"/>
</dbReference>
<dbReference type="PRINTS" id="PR00463">
    <property type="entry name" value="EP450I"/>
</dbReference>
<evidence type="ECO:0000313" key="3">
    <source>
        <dbReference type="EMBL" id="TVU46659.1"/>
    </source>
</evidence>
<keyword evidence="1 2" id="KW-0408">Iron</keyword>
<dbReference type="GO" id="GO:0004497">
    <property type="term" value="F:monooxygenase activity"/>
    <property type="evidence" value="ECO:0007669"/>
    <property type="project" value="UniProtKB-KW"/>
</dbReference>
<dbReference type="InterPro" id="IPR002401">
    <property type="entry name" value="Cyt_P450_E_grp-I"/>
</dbReference>
<reference evidence="3 4" key="1">
    <citation type="journal article" date="2019" name="Sci. Rep.">
        <title>A high-quality genome of Eragrostis curvula grass provides insights into Poaceae evolution and supports new strategies to enhance forage quality.</title>
        <authorList>
            <person name="Carballo J."/>
            <person name="Santos B.A.C.M."/>
            <person name="Zappacosta D."/>
            <person name="Garbus I."/>
            <person name="Selva J.P."/>
            <person name="Gallo C.A."/>
            <person name="Diaz A."/>
            <person name="Albertini E."/>
            <person name="Caccamo M."/>
            <person name="Echenique V."/>
        </authorList>
    </citation>
    <scope>NUCLEOTIDE SEQUENCE [LARGE SCALE GENOMIC DNA]</scope>
    <source>
        <strain evidence="4">cv. Victoria</strain>
        <tissue evidence="3">Leaf</tissue>
    </source>
</reference>
<dbReference type="PANTHER" id="PTHR47951">
    <property type="entry name" value="OS08G0547900 PROTEIN"/>
    <property type="match status" value="1"/>
</dbReference>
<dbReference type="OrthoDB" id="685036at2759"/>
<evidence type="ECO:0000256" key="2">
    <source>
        <dbReference type="RuleBase" id="RU000461"/>
    </source>
</evidence>
<gene>
    <name evidence="3" type="ORF">EJB05_06209</name>
</gene>
<dbReference type="PROSITE" id="PS00086">
    <property type="entry name" value="CYTOCHROME_P450"/>
    <property type="match status" value="1"/>
</dbReference>
<keyword evidence="1 2" id="KW-0479">Metal-binding</keyword>
<dbReference type="Proteomes" id="UP000324897">
    <property type="component" value="Chromosome 5"/>
</dbReference>
<evidence type="ECO:0008006" key="5">
    <source>
        <dbReference type="Google" id="ProtNLM"/>
    </source>
</evidence>
<sequence length="143" mass="16047">MRLHPVAPLLLPHKATEDGVEIGGYVVPKSSTVLFNSWAIMRDTKLWERPDEFVPEKFVDTLREVDFRGSKEFDFLPFGTGQRQCPGLPMAERVVPHVLASLLHALEWRLPDGVTAEQLDLSERFTTVNCLAVPLKAVPIVIS</sequence>
<keyword evidence="2" id="KW-0560">Oxidoreductase</keyword>
<dbReference type="InterPro" id="IPR017972">
    <property type="entry name" value="Cyt_P450_CS"/>
</dbReference>
<feature type="non-terminal residue" evidence="3">
    <location>
        <position position="1"/>
    </location>
</feature>
<dbReference type="Pfam" id="PF00067">
    <property type="entry name" value="p450"/>
    <property type="match status" value="1"/>
</dbReference>
<keyword evidence="4" id="KW-1185">Reference proteome</keyword>
<evidence type="ECO:0000256" key="1">
    <source>
        <dbReference type="PIRSR" id="PIRSR602401-1"/>
    </source>
</evidence>
<evidence type="ECO:0000313" key="4">
    <source>
        <dbReference type="Proteomes" id="UP000324897"/>
    </source>
</evidence>
<keyword evidence="2" id="KW-0503">Monooxygenase</keyword>
<dbReference type="GO" id="GO:0020037">
    <property type="term" value="F:heme binding"/>
    <property type="evidence" value="ECO:0007669"/>
    <property type="project" value="InterPro"/>
</dbReference>
<dbReference type="InterPro" id="IPR001128">
    <property type="entry name" value="Cyt_P450"/>
</dbReference>
<feature type="binding site" description="axial binding residue" evidence="1">
    <location>
        <position position="85"/>
    </location>
    <ligand>
        <name>heme</name>
        <dbReference type="ChEBI" id="CHEBI:30413"/>
    </ligand>
    <ligandPart>
        <name>Fe</name>
        <dbReference type="ChEBI" id="CHEBI:18248"/>
    </ligandPart>
</feature>
<keyword evidence="1 2" id="KW-0349">Heme</keyword>
<organism evidence="3 4">
    <name type="scientific">Eragrostis curvula</name>
    <name type="common">weeping love grass</name>
    <dbReference type="NCBI Taxonomy" id="38414"/>
    <lineage>
        <taxon>Eukaryota</taxon>
        <taxon>Viridiplantae</taxon>
        <taxon>Streptophyta</taxon>
        <taxon>Embryophyta</taxon>
        <taxon>Tracheophyta</taxon>
        <taxon>Spermatophyta</taxon>
        <taxon>Magnoliopsida</taxon>
        <taxon>Liliopsida</taxon>
        <taxon>Poales</taxon>
        <taxon>Poaceae</taxon>
        <taxon>PACMAD clade</taxon>
        <taxon>Chloridoideae</taxon>
        <taxon>Eragrostideae</taxon>
        <taxon>Eragrostidinae</taxon>
        <taxon>Eragrostis</taxon>
    </lineage>
</organism>
<dbReference type="GO" id="GO:0016705">
    <property type="term" value="F:oxidoreductase activity, acting on paired donors, with incorporation or reduction of molecular oxygen"/>
    <property type="evidence" value="ECO:0007669"/>
    <property type="project" value="InterPro"/>
</dbReference>
<dbReference type="EMBL" id="RWGY01000004">
    <property type="protein sequence ID" value="TVU46659.1"/>
    <property type="molecule type" value="Genomic_DNA"/>
</dbReference>